<keyword evidence="1" id="KW-1133">Transmembrane helix</keyword>
<keyword evidence="4" id="KW-1185">Reference proteome</keyword>
<gene>
    <name evidence="3" type="ORF">SAMN06295970_12144</name>
</gene>
<organism evidence="3 4">
    <name type="scientific">Noviherbaspirillum suwonense</name>
    <dbReference type="NCBI Taxonomy" id="1224511"/>
    <lineage>
        <taxon>Bacteria</taxon>
        <taxon>Pseudomonadati</taxon>
        <taxon>Pseudomonadota</taxon>
        <taxon>Betaproteobacteria</taxon>
        <taxon>Burkholderiales</taxon>
        <taxon>Oxalobacteraceae</taxon>
        <taxon>Noviherbaspirillum</taxon>
    </lineage>
</organism>
<feature type="chain" id="PRO_5047389305" description="PXPV repeat-containing protein" evidence="2">
    <location>
        <begin position="27"/>
        <end position="132"/>
    </location>
</feature>
<protein>
    <recommendedName>
        <fullName evidence="5">PXPV repeat-containing protein</fullName>
    </recommendedName>
</protein>
<evidence type="ECO:0000256" key="1">
    <source>
        <dbReference type="SAM" id="Phobius"/>
    </source>
</evidence>
<evidence type="ECO:0000256" key="2">
    <source>
        <dbReference type="SAM" id="SignalP"/>
    </source>
</evidence>
<dbReference type="RefSeq" id="WP_283444479.1">
    <property type="nucleotide sequence ID" value="NZ_FXUL01000021.1"/>
</dbReference>
<sequence>MRSKTLISTIALAGVLATSLSTSAYADGGRHRGGHGGNGVAIAAGVLGALAIGSVIANAAAAPVYSAPPAYYPPPPPARTYYEAPPQYYQPAPQPQAYYQPAPVYYQPQPAAVIVESPRPWRGHHHRYYYGY</sequence>
<comment type="caution">
    <text evidence="3">The sequence shown here is derived from an EMBL/GenBank/DDBJ whole genome shotgun (WGS) entry which is preliminary data.</text>
</comment>
<name>A0ABY1QL50_9BURK</name>
<dbReference type="EMBL" id="FXUL01000021">
    <property type="protein sequence ID" value="SMP74633.1"/>
    <property type="molecule type" value="Genomic_DNA"/>
</dbReference>
<dbReference type="Proteomes" id="UP001158049">
    <property type="component" value="Unassembled WGS sequence"/>
</dbReference>
<feature type="signal peptide" evidence="2">
    <location>
        <begin position="1"/>
        <end position="26"/>
    </location>
</feature>
<keyword evidence="1" id="KW-0812">Transmembrane</keyword>
<feature type="transmembrane region" description="Helical" evidence="1">
    <location>
        <begin position="42"/>
        <end position="65"/>
    </location>
</feature>
<accession>A0ABY1QL50</accession>
<reference evidence="3 4" key="1">
    <citation type="submission" date="2017-05" db="EMBL/GenBank/DDBJ databases">
        <authorList>
            <person name="Varghese N."/>
            <person name="Submissions S."/>
        </authorList>
    </citation>
    <scope>NUCLEOTIDE SEQUENCE [LARGE SCALE GENOMIC DNA]</scope>
    <source>
        <strain evidence="3 4">DSM 26001</strain>
    </source>
</reference>
<evidence type="ECO:0008006" key="5">
    <source>
        <dbReference type="Google" id="ProtNLM"/>
    </source>
</evidence>
<keyword evidence="2" id="KW-0732">Signal</keyword>
<keyword evidence="1" id="KW-0472">Membrane</keyword>
<proteinExistence type="predicted"/>
<evidence type="ECO:0000313" key="4">
    <source>
        <dbReference type="Proteomes" id="UP001158049"/>
    </source>
</evidence>
<evidence type="ECO:0000313" key="3">
    <source>
        <dbReference type="EMBL" id="SMP74633.1"/>
    </source>
</evidence>